<sequence>MSKNFIILLYVFTLLFYGTDTIAQEVQKPKALTQVLNELQERFGIQFNYASTLVDGVTVSSPDFSLPLKTAVANLSIQSNLDFVFVTESIVSIKKKKSTICGYLKDKLTGELLPYVTVQNGTKGTLTKEDGYFELDINTNSDVIQIRHIGHATLRKEAAYFNLSNSCEILYLVPDQEQLAEIVLYDYLIRGVDKLDNGSFQIDFNKFTILPGLIERDVLHSVQAFPGVQSIDETVSNINIRGGSNDQNLISWDDIKMYQSGHFFGLISMYNPNITHKVELRKNGSSAEETDGVSGTIAMQTEKYVNSDLKGSIGINLLDGNGYIDAPLGKKASIQVAARKSISDFLETPTYSEYFKRITQETEIANNSFSVTNSNVSFDFYDTSFRLLFNPSDKDYIRLNFIHTANRVSFNESAEVSGVEEIRESNLNQTSIAGGIQYKRNWTQNFATEVGIYETDYQLKGSNANIIENQRFEQKNTVSETGLRLKAQLKIGPQTKFTNGYQFVETKVSNLDDVDDPRYLLLEAEVLRVHALFSEIKLSSKNRAAHLNLGMRLNYLDKFKKQIWEPRLSFNYGFGQHFNLEVLGEFKHQNTSQVINFQNDFLGIEKRRWQLSNNETIPVITSKQVSMGLSYNQNGWLANAVSFYKKINGITTQSQGFQGRYEFTRQAGAYDAYGADLLIRKQLQNGSTWISYSYLNSTYFFKELPEASFPSNFDVNHALTVGANYTLNRFLFALGLNWHSGKPFTKPVVNNEVVDGDINFDHENRSRQEDYLRLDFSARHQFNWGESTRLQIGFALWNVLNRDNTLNSFYRLDSTDNIQKVEQSSLGITPNALIKLIFN</sequence>
<comment type="caution">
    <text evidence="4">The sequence shown here is derived from an EMBL/GenBank/DDBJ whole genome shotgun (WGS) entry which is preliminary data.</text>
</comment>
<name>A0A846QXL7_9FLAO</name>
<dbReference type="InterPro" id="IPR008969">
    <property type="entry name" value="CarboxyPept-like_regulatory"/>
</dbReference>
<dbReference type="RefSeq" id="WP_167963035.1">
    <property type="nucleotide sequence ID" value="NZ_JAATJJ010000001.1"/>
</dbReference>
<dbReference type="EMBL" id="JAATJJ010000001">
    <property type="protein sequence ID" value="NJB71352.1"/>
    <property type="molecule type" value="Genomic_DNA"/>
</dbReference>
<evidence type="ECO:0000256" key="3">
    <source>
        <dbReference type="ARBA" id="ARBA00023237"/>
    </source>
</evidence>
<keyword evidence="5" id="KW-1185">Reference proteome</keyword>
<dbReference type="GO" id="GO:0009279">
    <property type="term" value="C:cell outer membrane"/>
    <property type="evidence" value="ECO:0007669"/>
    <property type="project" value="UniProtKB-SubCell"/>
</dbReference>
<protein>
    <recommendedName>
        <fullName evidence="6">TonB-dependent receptor</fullName>
    </recommendedName>
</protein>
<evidence type="ECO:0000256" key="2">
    <source>
        <dbReference type="ARBA" id="ARBA00023136"/>
    </source>
</evidence>
<evidence type="ECO:0000313" key="4">
    <source>
        <dbReference type="EMBL" id="NJB71352.1"/>
    </source>
</evidence>
<organism evidence="4 5">
    <name type="scientific">Saonia flava</name>
    <dbReference type="NCBI Taxonomy" id="523696"/>
    <lineage>
        <taxon>Bacteria</taxon>
        <taxon>Pseudomonadati</taxon>
        <taxon>Bacteroidota</taxon>
        <taxon>Flavobacteriia</taxon>
        <taxon>Flavobacteriales</taxon>
        <taxon>Flavobacteriaceae</taxon>
        <taxon>Saonia</taxon>
    </lineage>
</organism>
<comment type="subcellular location">
    <subcellularLocation>
        <location evidence="1">Cell outer membrane</location>
    </subcellularLocation>
</comment>
<gene>
    <name evidence="4" type="ORF">GGR42_001814</name>
</gene>
<dbReference type="SUPFAM" id="SSF56935">
    <property type="entry name" value="Porins"/>
    <property type="match status" value="1"/>
</dbReference>
<accession>A0A846QXL7</accession>
<dbReference type="Gene3D" id="2.40.170.20">
    <property type="entry name" value="TonB-dependent receptor, beta-barrel domain"/>
    <property type="match status" value="1"/>
</dbReference>
<dbReference type="AlphaFoldDB" id="A0A846QXL7"/>
<evidence type="ECO:0000256" key="1">
    <source>
        <dbReference type="ARBA" id="ARBA00004442"/>
    </source>
</evidence>
<dbReference type="SUPFAM" id="SSF49464">
    <property type="entry name" value="Carboxypeptidase regulatory domain-like"/>
    <property type="match status" value="1"/>
</dbReference>
<dbReference type="InterPro" id="IPR036942">
    <property type="entry name" value="Beta-barrel_TonB_sf"/>
</dbReference>
<keyword evidence="2" id="KW-0472">Membrane</keyword>
<proteinExistence type="predicted"/>
<keyword evidence="3" id="KW-0998">Cell outer membrane</keyword>
<evidence type="ECO:0008006" key="6">
    <source>
        <dbReference type="Google" id="ProtNLM"/>
    </source>
</evidence>
<reference evidence="4 5" key="1">
    <citation type="submission" date="2020-03" db="EMBL/GenBank/DDBJ databases">
        <title>Genomic Encyclopedia of Type Strains, Phase IV (KMG-IV): sequencing the most valuable type-strain genomes for metagenomic binning, comparative biology and taxonomic classification.</title>
        <authorList>
            <person name="Goeker M."/>
        </authorList>
    </citation>
    <scope>NUCLEOTIDE SEQUENCE [LARGE SCALE GENOMIC DNA]</scope>
    <source>
        <strain evidence="4 5">DSM 29762</strain>
    </source>
</reference>
<dbReference type="Proteomes" id="UP000590442">
    <property type="component" value="Unassembled WGS sequence"/>
</dbReference>
<evidence type="ECO:0000313" key="5">
    <source>
        <dbReference type="Proteomes" id="UP000590442"/>
    </source>
</evidence>